<dbReference type="Gene3D" id="2.30.30.110">
    <property type="match status" value="1"/>
</dbReference>
<reference evidence="1" key="1">
    <citation type="journal article" date="2015" name="Nature">
        <title>Complex archaea that bridge the gap between prokaryotes and eukaryotes.</title>
        <authorList>
            <person name="Spang A."/>
            <person name="Saw J.H."/>
            <person name="Jorgensen S.L."/>
            <person name="Zaremba-Niedzwiedzka K."/>
            <person name="Martijn J."/>
            <person name="Lind A.E."/>
            <person name="van Eijk R."/>
            <person name="Schleper C."/>
            <person name="Guy L."/>
            <person name="Ettema T.J."/>
        </authorList>
    </citation>
    <scope>NUCLEOTIDE SEQUENCE</scope>
</reference>
<protein>
    <recommendedName>
        <fullName evidence="2">Type II toxin-antitoxin system PemK/MazF family toxin</fullName>
    </recommendedName>
</protein>
<comment type="caution">
    <text evidence="1">The sequence shown here is derived from an EMBL/GenBank/DDBJ whole genome shotgun (WGS) entry which is preliminary data.</text>
</comment>
<dbReference type="AlphaFoldDB" id="A0A0F9AHI5"/>
<evidence type="ECO:0008006" key="2">
    <source>
        <dbReference type="Google" id="ProtNLM"/>
    </source>
</evidence>
<feature type="non-terminal residue" evidence="1">
    <location>
        <position position="1"/>
    </location>
</feature>
<organism evidence="1">
    <name type="scientific">marine sediment metagenome</name>
    <dbReference type="NCBI Taxonomy" id="412755"/>
    <lineage>
        <taxon>unclassified sequences</taxon>
        <taxon>metagenomes</taxon>
        <taxon>ecological metagenomes</taxon>
    </lineage>
</organism>
<evidence type="ECO:0000313" key="1">
    <source>
        <dbReference type="EMBL" id="KKL08855.1"/>
    </source>
</evidence>
<dbReference type="SUPFAM" id="SSF50118">
    <property type="entry name" value="Cell growth inhibitor/plasmid maintenance toxic component"/>
    <property type="match status" value="1"/>
</dbReference>
<sequence length="120" mass="13638">NGTASKMMRHSVICNQWEVVVVPFPFSEKPAIKRRPAVVLTCEKFNRSGHTVLAMITTQFHREWPSDMVIEDYESAGLKLPCVVRLKLFTLDNRLILKTVGHLSTKDTAKVRASLNLYLP</sequence>
<accession>A0A0F9AHI5</accession>
<dbReference type="Pfam" id="PF02452">
    <property type="entry name" value="PemK_toxin"/>
    <property type="match status" value="1"/>
</dbReference>
<proteinExistence type="predicted"/>
<dbReference type="InterPro" id="IPR003477">
    <property type="entry name" value="PemK-like"/>
</dbReference>
<dbReference type="InterPro" id="IPR011067">
    <property type="entry name" value="Plasmid_toxin/cell-grow_inhib"/>
</dbReference>
<name>A0A0F9AHI5_9ZZZZ</name>
<dbReference type="EMBL" id="LAZR01042711">
    <property type="protein sequence ID" value="KKL08855.1"/>
    <property type="molecule type" value="Genomic_DNA"/>
</dbReference>
<dbReference type="GO" id="GO:0003677">
    <property type="term" value="F:DNA binding"/>
    <property type="evidence" value="ECO:0007669"/>
    <property type="project" value="InterPro"/>
</dbReference>
<gene>
    <name evidence="1" type="ORF">LCGC14_2571670</name>
</gene>